<dbReference type="EMBL" id="WVIC01000019">
    <property type="protein sequence ID" value="NCJ07026.1"/>
    <property type="molecule type" value="Genomic_DNA"/>
</dbReference>
<evidence type="ECO:0000313" key="2">
    <source>
        <dbReference type="Proteomes" id="UP000607397"/>
    </source>
</evidence>
<sequence>MPTTTLAQPNPEVIKICVNRLLFERTFRDGTPSGNRTIIDPRSAAIACQGVSSLTEATNARLCVNRLLYTGTFSDGAPTGQRTIVDPADAARACSLCQDCVRLEN</sequence>
<accession>A0A8K2A7L2</accession>
<organism evidence="1 2">
    <name type="scientific">Petrachloros mirabilis ULC683</name>
    <dbReference type="NCBI Taxonomy" id="2781853"/>
    <lineage>
        <taxon>Bacteria</taxon>
        <taxon>Bacillati</taxon>
        <taxon>Cyanobacteriota</taxon>
        <taxon>Cyanophyceae</taxon>
        <taxon>Synechococcales</taxon>
        <taxon>Petrachlorosaceae</taxon>
        <taxon>Petrachloros</taxon>
        <taxon>Petrachloros mirabilis</taxon>
    </lineage>
</organism>
<protein>
    <submittedName>
        <fullName evidence="1">Uncharacterized protein</fullName>
    </submittedName>
</protein>
<name>A0A8K2A7L2_9CYAN</name>
<proteinExistence type="predicted"/>
<keyword evidence="2" id="KW-1185">Reference proteome</keyword>
<gene>
    <name evidence="1" type="ORF">GS597_11000</name>
</gene>
<dbReference type="RefSeq" id="WP_161825500.1">
    <property type="nucleotide sequence ID" value="NZ_WVIC01000019.1"/>
</dbReference>
<evidence type="ECO:0000313" key="1">
    <source>
        <dbReference type="EMBL" id="NCJ07026.1"/>
    </source>
</evidence>
<dbReference type="AlphaFoldDB" id="A0A8K2A7L2"/>
<dbReference type="Proteomes" id="UP000607397">
    <property type="component" value="Unassembled WGS sequence"/>
</dbReference>
<comment type="caution">
    <text evidence="1">The sequence shown here is derived from an EMBL/GenBank/DDBJ whole genome shotgun (WGS) entry which is preliminary data.</text>
</comment>
<reference evidence="1" key="1">
    <citation type="submission" date="2019-12" db="EMBL/GenBank/DDBJ databases">
        <title>High-Quality draft genome sequences of three cyanobacteria isolated from the limestone walls of the Old Cathedral of Coimbra.</title>
        <authorList>
            <person name="Tiago I."/>
            <person name="Soares F."/>
            <person name="Portugal A."/>
        </authorList>
    </citation>
    <scope>NUCLEOTIDE SEQUENCE [LARGE SCALE GENOMIC DNA]</scope>
    <source>
        <strain evidence="1">C</strain>
    </source>
</reference>